<evidence type="ECO:0000313" key="3">
    <source>
        <dbReference type="EnsemblProtists" id="EOD19831"/>
    </source>
</evidence>
<dbReference type="SUPFAM" id="SSF52540">
    <property type="entry name" value="P-loop containing nucleoside triphosphate hydrolases"/>
    <property type="match status" value="1"/>
</dbReference>
<dbReference type="PaxDb" id="2903-EOD19831"/>
<dbReference type="InterPro" id="IPR024983">
    <property type="entry name" value="CHAT_dom"/>
</dbReference>
<dbReference type="CDD" id="cd00009">
    <property type="entry name" value="AAA"/>
    <property type="match status" value="1"/>
</dbReference>
<keyword evidence="4" id="KW-1185">Reference proteome</keyword>
<proteinExistence type="predicted"/>
<protein>
    <recommendedName>
        <fullName evidence="2">AAA+ ATPase domain-containing protein</fullName>
    </recommendedName>
</protein>
<evidence type="ECO:0000256" key="1">
    <source>
        <dbReference type="SAM" id="MobiDB-lite"/>
    </source>
</evidence>
<dbReference type="Proteomes" id="UP000013827">
    <property type="component" value="Unassembled WGS sequence"/>
</dbReference>
<feature type="region of interest" description="Disordered" evidence="1">
    <location>
        <begin position="1"/>
        <end position="27"/>
    </location>
</feature>
<dbReference type="EnsemblProtists" id="EOD19831">
    <property type="protein sequence ID" value="EOD19831"/>
    <property type="gene ID" value="EMIHUDRAFT_242512"/>
</dbReference>
<dbReference type="AlphaFoldDB" id="A0A0D3J8J6"/>
<dbReference type="KEGG" id="ehx:EMIHUDRAFT_242512"/>
<evidence type="ECO:0000313" key="4">
    <source>
        <dbReference type="Proteomes" id="UP000013827"/>
    </source>
</evidence>
<name>A0A0D3J8J6_EMIH1</name>
<feature type="domain" description="AAA+ ATPase" evidence="2">
    <location>
        <begin position="277"/>
        <end position="433"/>
    </location>
</feature>
<evidence type="ECO:0000259" key="2">
    <source>
        <dbReference type="SMART" id="SM00382"/>
    </source>
</evidence>
<dbReference type="HOGENOM" id="CLU_467301_0_0_1"/>
<dbReference type="eggNOG" id="ENOG502QV6X">
    <property type="taxonomic scope" value="Eukaryota"/>
</dbReference>
<dbReference type="SMART" id="SM00382">
    <property type="entry name" value="AAA"/>
    <property type="match status" value="1"/>
</dbReference>
<dbReference type="Pfam" id="PF12770">
    <property type="entry name" value="CHAT"/>
    <property type="match status" value="1"/>
</dbReference>
<dbReference type="InterPro" id="IPR003593">
    <property type="entry name" value="AAA+_ATPase"/>
</dbReference>
<sequence length="623" mass="66824">MARHPVINQALKKPTPNHGTQQAQAAPLVHNGRPVEQLDMKAERDAVFSALKSSGKQAHATSDFCTTRRLRDVLTAGCRILHCSGHGFSYLDQSGRQQSRLAFEDGEGGTHALEVSNLLALIWAGAEGDERPPLDLAFVSACHGGPYGEAFAAAGVPHVVAVRRQEQLQDKAACLFAEQFYHALFMGRSVKQAFTIGKQAVANQPHIVRPGEEAHKFMLLPVDGDHSEVLLRNLPPGQLKWVSPPRCAHNLPAFRPLQFIGRQVEWQRLVAAACGSQKRLLHLIGEAGTGKTSLTLAAAHYVLERGTFAGGILYVSAAGATSIAALSRLIVAAVAEANRGSGRAGEEDEPTGSSNDELPFALLRHRGACLLIIDEWTMPCDSTVLSSALWVRALGSLLERAPDLRVLLSGTHSLALPGVARLELGLMAMPDGDVARLFKELSPRAITRSELGCDEPAALKAEIVSLLRRLGRTGSPLERFTVLHDAGATDGSLPLRVQWAVQDAEAAAALRSELSSEKSLLHFEQPPPETSDRHLVWGYLSLTKVLAKHPVIAALRGSPKATALAVGLLAPSLGSGRSLADLAGLLSALVIDDPAGLIDELGRVSSREQFDRPRVHAREWLCV</sequence>
<dbReference type="RefSeq" id="XP_005772260.1">
    <property type="nucleotide sequence ID" value="XM_005772203.1"/>
</dbReference>
<accession>A0A0D3J8J6</accession>
<reference evidence="3" key="2">
    <citation type="submission" date="2024-10" db="UniProtKB">
        <authorList>
            <consortium name="EnsemblProtists"/>
        </authorList>
    </citation>
    <scope>IDENTIFICATION</scope>
</reference>
<reference evidence="4" key="1">
    <citation type="journal article" date="2013" name="Nature">
        <title>Pan genome of the phytoplankton Emiliania underpins its global distribution.</title>
        <authorList>
            <person name="Read B.A."/>
            <person name="Kegel J."/>
            <person name="Klute M.J."/>
            <person name="Kuo A."/>
            <person name="Lefebvre S.C."/>
            <person name="Maumus F."/>
            <person name="Mayer C."/>
            <person name="Miller J."/>
            <person name="Monier A."/>
            <person name="Salamov A."/>
            <person name="Young J."/>
            <person name="Aguilar M."/>
            <person name="Claverie J.M."/>
            <person name="Frickenhaus S."/>
            <person name="Gonzalez K."/>
            <person name="Herman E.K."/>
            <person name="Lin Y.C."/>
            <person name="Napier J."/>
            <person name="Ogata H."/>
            <person name="Sarno A.F."/>
            <person name="Shmutz J."/>
            <person name="Schroeder D."/>
            <person name="de Vargas C."/>
            <person name="Verret F."/>
            <person name="von Dassow P."/>
            <person name="Valentin K."/>
            <person name="Van de Peer Y."/>
            <person name="Wheeler G."/>
            <person name="Dacks J.B."/>
            <person name="Delwiche C.F."/>
            <person name="Dyhrman S.T."/>
            <person name="Glockner G."/>
            <person name="John U."/>
            <person name="Richards T."/>
            <person name="Worden A.Z."/>
            <person name="Zhang X."/>
            <person name="Grigoriev I.V."/>
            <person name="Allen A.E."/>
            <person name="Bidle K."/>
            <person name="Borodovsky M."/>
            <person name="Bowler C."/>
            <person name="Brownlee C."/>
            <person name="Cock J.M."/>
            <person name="Elias M."/>
            <person name="Gladyshev V.N."/>
            <person name="Groth M."/>
            <person name="Guda C."/>
            <person name="Hadaegh A."/>
            <person name="Iglesias-Rodriguez M.D."/>
            <person name="Jenkins J."/>
            <person name="Jones B.M."/>
            <person name="Lawson T."/>
            <person name="Leese F."/>
            <person name="Lindquist E."/>
            <person name="Lobanov A."/>
            <person name="Lomsadze A."/>
            <person name="Malik S.B."/>
            <person name="Marsh M.E."/>
            <person name="Mackinder L."/>
            <person name="Mock T."/>
            <person name="Mueller-Roeber B."/>
            <person name="Pagarete A."/>
            <person name="Parker M."/>
            <person name="Probert I."/>
            <person name="Quesneville H."/>
            <person name="Raines C."/>
            <person name="Rensing S.A."/>
            <person name="Riano-Pachon D.M."/>
            <person name="Richier S."/>
            <person name="Rokitta S."/>
            <person name="Shiraiwa Y."/>
            <person name="Soanes D.M."/>
            <person name="van der Giezen M."/>
            <person name="Wahlund T.M."/>
            <person name="Williams B."/>
            <person name="Wilson W."/>
            <person name="Wolfe G."/>
            <person name="Wurch L.L."/>
        </authorList>
    </citation>
    <scope>NUCLEOTIDE SEQUENCE</scope>
</reference>
<dbReference type="Gene3D" id="3.40.50.300">
    <property type="entry name" value="P-loop containing nucleotide triphosphate hydrolases"/>
    <property type="match status" value="1"/>
</dbReference>
<dbReference type="GeneID" id="17265377"/>
<organism evidence="3 4">
    <name type="scientific">Emiliania huxleyi (strain CCMP1516)</name>
    <dbReference type="NCBI Taxonomy" id="280463"/>
    <lineage>
        <taxon>Eukaryota</taxon>
        <taxon>Haptista</taxon>
        <taxon>Haptophyta</taxon>
        <taxon>Prymnesiophyceae</taxon>
        <taxon>Isochrysidales</taxon>
        <taxon>Noelaerhabdaceae</taxon>
        <taxon>Emiliania</taxon>
    </lineage>
</organism>
<dbReference type="InterPro" id="IPR027417">
    <property type="entry name" value="P-loop_NTPase"/>
</dbReference>
<dbReference type="STRING" id="2903.R1E9W8"/>